<evidence type="ECO:0000256" key="4">
    <source>
        <dbReference type="ARBA" id="ARBA00022827"/>
    </source>
</evidence>
<dbReference type="GO" id="GO:0051698">
    <property type="term" value="F:saccharopine oxidase activity"/>
    <property type="evidence" value="ECO:0007669"/>
    <property type="project" value="TreeGrafter"/>
</dbReference>
<reference evidence="9 10" key="2">
    <citation type="journal article" date="2017" name="Sci. Rep.">
        <title>A mobile pathogenicity chromosome in Fusarium oxysporum for infection of multiple cucurbit species.</title>
        <authorList>
            <person name="van Dam P."/>
            <person name="Fokkens L."/>
            <person name="Ayukawa Y."/>
            <person name="van der Gragt M."/>
            <person name="Ter Horst A."/>
            <person name="Brankovics B."/>
            <person name="Houterman P.M."/>
            <person name="Arie T."/>
            <person name="Rep M."/>
        </authorList>
    </citation>
    <scope>NUCLEOTIDE SEQUENCE [LARGE SCALE GENOMIC DNA]</scope>
    <source>
        <strain evidence="9 10">Forc016</strain>
    </source>
</reference>
<feature type="domain" description="FAD dependent oxidoreductase" evidence="7">
    <location>
        <begin position="6"/>
        <end position="372"/>
    </location>
</feature>
<dbReference type="InterPro" id="IPR045170">
    <property type="entry name" value="MTOX"/>
</dbReference>
<organism evidence="9 10">
    <name type="scientific">Fusarium oxysporum f. sp. radicis-cucumerinum</name>
    <dbReference type="NCBI Taxonomy" id="327505"/>
    <lineage>
        <taxon>Eukaryota</taxon>
        <taxon>Fungi</taxon>
        <taxon>Dikarya</taxon>
        <taxon>Ascomycota</taxon>
        <taxon>Pezizomycotina</taxon>
        <taxon>Sordariomycetes</taxon>
        <taxon>Hypocreomycetidae</taxon>
        <taxon>Hypocreales</taxon>
        <taxon>Nectriaceae</taxon>
        <taxon>Fusarium</taxon>
        <taxon>Fusarium oxysporum species complex</taxon>
    </lineage>
</organism>
<dbReference type="CDD" id="cd12148">
    <property type="entry name" value="fungal_TF_MHR"/>
    <property type="match status" value="1"/>
</dbReference>
<dbReference type="AlphaFoldDB" id="A0A2H3GKJ6"/>
<keyword evidence="4" id="KW-0274">FAD</keyword>
<comment type="similarity">
    <text evidence="2">Belongs to the MSOX/MTOX family.</text>
</comment>
<feature type="domain" description="Xylanolytic transcriptional activator regulatory" evidence="8">
    <location>
        <begin position="566"/>
        <end position="730"/>
    </location>
</feature>
<dbReference type="PANTHER" id="PTHR10961">
    <property type="entry name" value="PEROXISOMAL SARCOSINE OXIDASE"/>
    <property type="match status" value="1"/>
</dbReference>
<dbReference type="GO" id="GO:0008115">
    <property type="term" value="F:sarcosine oxidase activity"/>
    <property type="evidence" value="ECO:0007669"/>
    <property type="project" value="TreeGrafter"/>
</dbReference>
<dbReference type="STRING" id="327505.A0A2H3GKJ6"/>
<evidence type="ECO:0000259" key="8">
    <source>
        <dbReference type="Pfam" id="PF04082"/>
    </source>
</evidence>
<dbReference type="EMBL" id="MABQ02000007">
    <property type="protein sequence ID" value="PCD30676.1"/>
    <property type="molecule type" value="Genomic_DNA"/>
</dbReference>
<dbReference type="Gene3D" id="3.50.50.60">
    <property type="entry name" value="FAD/NAD(P)-binding domain"/>
    <property type="match status" value="1"/>
</dbReference>
<sequence>MSKPSVLIIGGGVFGTSTAYHLIQRGYTNVTVVDRFAAPSRDSAGTDLNKVIRADYPNPYYAQLGLETLGVWKDPDSLFKGLYRESGWIMGGHEETNQWLENAKDLAEKKGRQGVEYLDVERIREKWPALTGEFPGWTNLYSPQAGWVPSGQALLRMAKAAEKNGAKYITGHAGQINELVYEDGTCKGAVAANGEIHRADKVIVAAGAGLPALVEGARTDVRAETSVICVMKLEPHEIEKYKDIPIIDDFEQGIIFPPDENGLIKLCSVRLVTNYFNHVHSGASVLHSVGDYPFDGCPRELEVEIRKFVREMIPELADRPFVHTRQCWDGMASDLNFRICPYPDTKNLYIATAGSNHGFKFLPIIGKYVVDLLEDSLDSGLKNLWSWKFGKKPDDFQDPHPFPRRDLNELTVPESYLRDIEEKANINSQFSFLAGADDSTALSDTSQFSPTTEASHIKELCPAEIFIQKLTDISALLHPYIQTESCQQLRVGEAGEFVPFRLKSEDGGSQMLVKLPSEKQAMHLLRIFEGANSEYHWFLRQRFRDRIRQTYSQPTSYVDDRNWFCQLSLVLALGQALEKEPKQESEETNDPWDFNQPSTPLDLFGQAVSLFIISETLTLENLETLNLMAYYCHFTNRPKAAVIYISQSVALSRLLQLDDPEIYQPKISERQDSKSRCITKEHMLRLWWTTVCLDKTLASELEMTPVDLSPSLELPLPSSEGLSPEDEEEFFDLELLLAEIRS</sequence>
<keyword evidence="5" id="KW-0560">Oxidoreductase</keyword>
<comment type="caution">
    <text evidence="9">The sequence shown here is derived from an EMBL/GenBank/DDBJ whole genome shotgun (WGS) entry which is preliminary data.</text>
</comment>
<dbReference type="PANTHER" id="PTHR10961:SF26">
    <property type="entry name" value="L-SACCHAROPINE OXIDASE"/>
    <property type="match status" value="1"/>
</dbReference>
<evidence type="ECO:0000256" key="2">
    <source>
        <dbReference type="ARBA" id="ARBA00010989"/>
    </source>
</evidence>
<name>A0A2H3GKJ6_FUSOX</name>
<dbReference type="GO" id="GO:0050660">
    <property type="term" value="F:flavin adenine dinucleotide binding"/>
    <property type="evidence" value="ECO:0007669"/>
    <property type="project" value="InterPro"/>
</dbReference>
<evidence type="ECO:0008006" key="11">
    <source>
        <dbReference type="Google" id="ProtNLM"/>
    </source>
</evidence>
<dbReference type="Proteomes" id="UP000219602">
    <property type="component" value="Chromosome 9"/>
</dbReference>
<evidence type="ECO:0000256" key="5">
    <source>
        <dbReference type="ARBA" id="ARBA00023002"/>
    </source>
</evidence>
<evidence type="ECO:0000256" key="1">
    <source>
        <dbReference type="ARBA" id="ARBA00001974"/>
    </source>
</evidence>
<keyword evidence="3" id="KW-0285">Flavoprotein</keyword>
<dbReference type="GO" id="GO:0003677">
    <property type="term" value="F:DNA binding"/>
    <property type="evidence" value="ECO:0007669"/>
    <property type="project" value="InterPro"/>
</dbReference>
<keyword evidence="6" id="KW-0539">Nucleus</keyword>
<dbReference type="GO" id="GO:0008270">
    <property type="term" value="F:zinc ion binding"/>
    <property type="evidence" value="ECO:0007669"/>
    <property type="project" value="InterPro"/>
</dbReference>
<accession>A0A2H3GKJ6</accession>
<evidence type="ECO:0000256" key="6">
    <source>
        <dbReference type="ARBA" id="ARBA00023242"/>
    </source>
</evidence>
<evidence type="ECO:0000259" key="7">
    <source>
        <dbReference type="Pfam" id="PF01266"/>
    </source>
</evidence>
<dbReference type="Gene3D" id="3.30.9.10">
    <property type="entry name" value="D-Amino Acid Oxidase, subunit A, domain 2"/>
    <property type="match status" value="1"/>
</dbReference>
<comment type="cofactor">
    <cofactor evidence="1">
        <name>FAD</name>
        <dbReference type="ChEBI" id="CHEBI:57692"/>
    </cofactor>
</comment>
<dbReference type="InterPro" id="IPR007219">
    <property type="entry name" value="XnlR_reg_dom"/>
</dbReference>
<dbReference type="SUPFAM" id="SSF51905">
    <property type="entry name" value="FAD/NAD(P)-binding domain"/>
    <property type="match status" value="1"/>
</dbReference>
<evidence type="ECO:0000313" key="9">
    <source>
        <dbReference type="EMBL" id="PCD30676.1"/>
    </source>
</evidence>
<dbReference type="Pfam" id="PF01266">
    <property type="entry name" value="DAO"/>
    <property type="match status" value="1"/>
</dbReference>
<dbReference type="GO" id="GO:0006351">
    <property type="term" value="P:DNA-templated transcription"/>
    <property type="evidence" value="ECO:0007669"/>
    <property type="project" value="InterPro"/>
</dbReference>
<dbReference type="InterPro" id="IPR006076">
    <property type="entry name" value="FAD-dep_OxRdtase"/>
</dbReference>
<evidence type="ECO:0000256" key="3">
    <source>
        <dbReference type="ARBA" id="ARBA00022630"/>
    </source>
</evidence>
<protein>
    <recommendedName>
        <fullName evidence="11">FAD dependent oxidoreductase domain-containing protein</fullName>
    </recommendedName>
</protein>
<reference evidence="9 10" key="1">
    <citation type="journal article" date="2016" name="Environ. Microbiol.">
        <title>Effector profiles distinguish formae speciales of Fusarium oxysporum.</title>
        <authorList>
            <person name="van Dam P."/>
            <person name="Fokkens L."/>
            <person name="Schmidt S.M."/>
            <person name="Linmans J.H."/>
            <person name="Kistler H.C."/>
            <person name="Ma L.J."/>
            <person name="Rep M."/>
        </authorList>
    </citation>
    <scope>NUCLEOTIDE SEQUENCE [LARGE SCALE GENOMIC DNA]</scope>
    <source>
        <strain evidence="9 10">Forc016</strain>
    </source>
</reference>
<dbReference type="Pfam" id="PF04082">
    <property type="entry name" value="Fungal_trans"/>
    <property type="match status" value="1"/>
</dbReference>
<gene>
    <name evidence="9" type="ORF">AU210_010353</name>
</gene>
<evidence type="ECO:0000313" key="10">
    <source>
        <dbReference type="Proteomes" id="UP000219602"/>
    </source>
</evidence>
<dbReference type="InterPro" id="IPR036188">
    <property type="entry name" value="FAD/NAD-bd_sf"/>
</dbReference>
<proteinExistence type="inferred from homology"/>